<dbReference type="NCBIfam" id="TIGR04370">
    <property type="entry name" value="glyco_rpt_poly"/>
    <property type="match status" value="1"/>
</dbReference>
<feature type="transmembrane region" description="Helical" evidence="1">
    <location>
        <begin position="133"/>
        <end position="158"/>
    </location>
</feature>
<feature type="transmembrane region" description="Helical" evidence="1">
    <location>
        <begin position="65"/>
        <end position="84"/>
    </location>
</feature>
<dbReference type="Proteomes" id="UP000324896">
    <property type="component" value="Unassembled WGS sequence"/>
</dbReference>
<keyword evidence="1" id="KW-0812">Transmembrane</keyword>
<evidence type="ECO:0000256" key="1">
    <source>
        <dbReference type="SAM" id="Phobius"/>
    </source>
</evidence>
<dbReference type="AlphaFoldDB" id="A0A1G6MR78"/>
<keyword evidence="1" id="KW-1133">Transmembrane helix</keyword>
<keyword evidence="1" id="KW-0472">Membrane</keyword>
<feature type="transmembrane region" description="Helical" evidence="1">
    <location>
        <begin position="397"/>
        <end position="427"/>
    </location>
</feature>
<accession>A0A1G6MR78</accession>
<reference evidence="2 3" key="1">
    <citation type="submission" date="2016-10" db="EMBL/GenBank/DDBJ databases">
        <authorList>
            <person name="Varghese N."/>
            <person name="Submissions S."/>
        </authorList>
    </citation>
    <scope>NUCLEOTIDE SEQUENCE [LARGE SCALE GENOMIC DNA]</scope>
    <source>
        <strain evidence="2 3">WG10</strain>
    </source>
</reference>
<feature type="transmembrane region" description="Helical" evidence="1">
    <location>
        <begin position="96"/>
        <end position="113"/>
    </location>
</feature>
<sequence>MNIKTRNLNLILNIFLLVIFTLFYIGFYFYFDNYRFNIVGFFIFVFSSFIVIFSIISILENGVNSYNIFFFIFYIFMMLNTFNVSDLQSMKNLVDMYFYFVGPIFFGICLYLGEKLFYHYFSNKNINIINPNIFAFFLLFMYIFSWIYVYSITGIRLFDNQALTIYSSKYIIPGISGVTKLIFWLLLIYFPHVNKHFKLSILVSTLLLQGVLYLKRGEIVRVLLFMFIYFLVKNGKKVFSKKNFMYIIIFAISIIIVFTLVGEYRQSLRMGDSEIKFNINNFLQSNINNKYINWIYGYTALNYDVLSGILKDKPQLYKMQSIFLPMFRIFKGNNWVEKYYSENNSFNLRGFNASTFLSNYIIDLGYFYIIELLLLGLFVAFFIAYSKKHNYTGLYSYLVLLISLTFFGDYFTIPINFYAIIFSAFLLRFTNINKRS</sequence>
<feature type="transmembrane region" description="Helical" evidence="1">
    <location>
        <begin position="366"/>
        <end position="385"/>
    </location>
</feature>
<feature type="transmembrane region" description="Helical" evidence="1">
    <location>
        <begin position="38"/>
        <end position="59"/>
    </location>
</feature>
<protein>
    <submittedName>
        <fullName evidence="2">Oligosaccharide repeat unit polymerase</fullName>
    </submittedName>
</protein>
<dbReference type="EMBL" id="FMYT01000009">
    <property type="protein sequence ID" value="SDC58040.1"/>
    <property type="molecule type" value="Genomic_DNA"/>
</dbReference>
<organism evidence="2 3">
    <name type="scientific">Halanaerobium congolense</name>
    <dbReference type="NCBI Taxonomy" id="54121"/>
    <lineage>
        <taxon>Bacteria</taxon>
        <taxon>Bacillati</taxon>
        <taxon>Bacillota</taxon>
        <taxon>Clostridia</taxon>
        <taxon>Halanaerobiales</taxon>
        <taxon>Halanaerobiaceae</taxon>
        <taxon>Halanaerobium</taxon>
    </lineage>
</organism>
<feature type="transmembrane region" description="Helical" evidence="1">
    <location>
        <begin position="291"/>
        <end position="310"/>
    </location>
</feature>
<feature type="transmembrane region" description="Helical" evidence="1">
    <location>
        <begin position="170"/>
        <end position="190"/>
    </location>
</feature>
<proteinExistence type="predicted"/>
<feature type="transmembrane region" description="Helical" evidence="1">
    <location>
        <begin position="12"/>
        <end position="31"/>
    </location>
</feature>
<evidence type="ECO:0000313" key="2">
    <source>
        <dbReference type="EMBL" id="SDC58040.1"/>
    </source>
</evidence>
<gene>
    <name evidence="2" type="ORF">SAMN04488597_10944</name>
</gene>
<dbReference type="RefSeq" id="WP_149796760.1">
    <property type="nucleotide sequence ID" value="NZ_FMYT01000009.1"/>
</dbReference>
<feature type="transmembrane region" description="Helical" evidence="1">
    <location>
        <begin position="244"/>
        <end position="262"/>
    </location>
</feature>
<evidence type="ECO:0000313" key="3">
    <source>
        <dbReference type="Proteomes" id="UP000324896"/>
    </source>
</evidence>
<name>A0A1G6MR78_9FIRM</name>